<dbReference type="Proteomes" id="UP000698752">
    <property type="component" value="Unassembled WGS sequence"/>
</dbReference>
<comment type="similarity">
    <text evidence="2">Belongs to the histone deacetylase family.</text>
</comment>
<accession>A0ABS5ECR0</accession>
<dbReference type="Pfam" id="PF00850">
    <property type="entry name" value="Hist_deacetyl"/>
    <property type="match status" value="1"/>
</dbReference>
<dbReference type="SUPFAM" id="SSF52768">
    <property type="entry name" value="Arginase/deacetylase"/>
    <property type="match status" value="1"/>
</dbReference>
<evidence type="ECO:0000256" key="1">
    <source>
        <dbReference type="ARBA" id="ARBA00001947"/>
    </source>
</evidence>
<comment type="cofactor">
    <cofactor evidence="1">
        <name>Zn(2+)</name>
        <dbReference type="ChEBI" id="CHEBI:29105"/>
    </cofactor>
</comment>
<gene>
    <name evidence="7" type="ORF">GXW78_04035</name>
</gene>
<evidence type="ECO:0000313" key="8">
    <source>
        <dbReference type="Proteomes" id="UP000698752"/>
    </source>
</evidence>
<organism evidence="7 8">
    <name type="scientific">Neoroseomonas terrae</name>
    <dbReference type="NCBI Taxonomy" id="424799"/>
    <lineage>
        <taxon>Bacteria</taxon>
        <taxon>Pseudomonadati</taxon>
        <taxon>Pseudomonadota</taxon>
        <taxon>Alphaproteobacteria</taxon>
        <taxon>Acetobacterales</taxon>
        <taxon>Acetobacteraceae</taxon>
        <taxon>Neoroseomonas</taxon>
    </lineage>
</organism>
<reference evidence="8" key="1">
    <citation type="journal article" date="2021" name="Syst. Appl. Microbiol.">
        <title>Roseomonas hellenica sp. nov., isolated from roots of wild-growing Alkanna tinctoria.</title>
        <authorList>
            <person name="Rat A."/>
            <person name="Naranjo H.D."/>
            <person name="Lebbe L."/>
            <person name="Cnockaert M."/>
            <person name="Krigas N."/>
            <person name="Grigoriadou K."/>
            <person name="Maloupa E."/>
            <person name="Willems A."/>
        </authorList>
    </citation>
    <scope>NUCLEOTIDE SEQUENCE [LARGE SCALE GENOMIC DNA]</scope>
    <source>
        <strain evidence="8">LMG 31159</strain>
    </source>
</reference>
<evidence type="ECO:0000256" key="3">
    <source>
        <dbReference type="ARBA" id="ARBA00022723"/>
    </source>
</evidence>
<dbReference type="Gene3D" id="3.40.800.20">
    <property type="entry name" value="Histone deacetylase domain"/>
    <property type="match status" value="1"/>
</dbReference>
<keyword evidence="4" id="KW-0378">Hydrolase</keyword>
<dbReference type="PRINTS" id="PR01270">
    <property type="entry name" value="HDASUPER"/>
</dbReference>
<dbReference type="InterPro" id="IPR023696">
    <property type="entry name" value="Ureohydrolase_dom_sf"/>
</dbReference>
<feature type="domain" description="Histone deacetylase" evidence="6">
    <location>
        <begin position="29"/>
        <end position="336"/>
    </location>
</feature>
<comment type="caution">
    <text evidence="7">The sequence shown here is derived from an EMBL/GenBank/DDBJ whole genome shotgun (WGS) entry which is preliminary data.</text>
</comment>
<sequence length="345" mass="36980">MQVFCSPHHAGHHSSRFIRHGQFVESRDTPARADRILDALRRDGHTADEARPFGIAPVAAVHTPEYLAFLRTAWVEWQRIEGASAEVFPYVFPVRGMDHGYPTSVVGQAGYHMQDLWAPIGQHTWDVAIGSANLAVAAAGHVLDGASAAYALCRPSGHHAFADMGGGNCFLNNAAIAVQYLRCKLGRVALIDVDVHHGNGSQGIFYDRDDVLFVSLHRDPVDYHPYFTGHAQERGRGAGLGFNLNLPLPVRTTDAGYLAALETACARIAAFSPDALVVSLGVDAHEDDPTAGLALTVEGFRRISARLAGLGLPTVLVQEGGYNIDTIARCVAGALAGFENRESAA</sequence>
<name>A0ABS5ECR0_9PROT</name>
<dbReference type="CDD" id="cd10001">
    <property type="entry name" value="HDAC_classII_APAH"/>
    <property type="match status" value="1"/>
</dbReference>
<dbReference type="PANTHER" id="PTHR10625:SF17">
    <property type="entry name" value="HISTONE DEACETYLASE 8"/>
    <property type="match status" value="1"/>
</dbReference>
<dbReference type="RefSeq" id="WP_211866274.1">
    <property type="nucleotide sequence ID" value="NZ_JAAEDI010000004.1"/>
</dbReference>
<evidence type="ECO:0000256" key="5">
    <source>
        <dbReference type="ARBA" id="ARBA00022833"/>
    </source>
</evidence>
<protein>
    <submittedName>
        <fullName evidence="7">Histone deacetylase family protein</fullName>
    </submittedName>
</protein>
<keyword evidence="8" id="KW-1185">Reference proteome</keyword>
<dbReference type="InterPro" id="IPR037138">
    <property type="entry name" value="His_deacetylse_dom_sf"/>
</dbReference>
<keyword evidence="3" id="KW-0479">Metal-binding</keyword>
<evidence type="ECO:0000256" key="4">
    <source>
        <dbReference type="ARBA" id="ARBA00022801"/>
    </source>
</evidence>
<evidence type="ECO:0000259" key="6">
    <source>
        <dbReference type="Pfam" id="PF00850"/>
    </source>
</evidence>
<keyword evidence="5" id="KW-0862">Zinc</keyword>
<dbReference type="PANTHER" id="PTHR10625">
    <property type="entry name" value="HISTONE DEACETYLASE HDAC1-RELATED"/>
    <property type="match status" value="1"/>
</dbReference>
<dbReference type="EMBL" id="JAAEDI010000004">
    <property type="protein sequence ID" value="MBR0648817.1"/>
    <property type="molecule type" value="Genomic_DNA"/>
</dbReference>
<evidence type="ECO:0000313" key="7">
    <source>
        <dbReference type="EMBL" id="MBR0648817.1"/>
    </source>
</evidence>
<evidence type="ECO:0000256" key="2">
    <source>
        <dbReference type="ARBA" id="ARBA00005947"/>
    </source>
</evidence>
<proteinExistence type="inferred from homology"/>
<dbReference type="InterPro" id="IPR023801">
    <property type="entry name" value="His_deacetylse_dom"/>
</dbReference>
<dbReference type="InterPro" id="IPR000286">
    <property type="entry name" value="HDACs"/>
</dbReference>